<reference evidence="3" key="1">
    <citation type="submission" date="2022-11" db="UniProtKB">
        <authorList>
            <consortium name="WormBaseParasite"/>
        </authorList>
    </citation>
    <scope>IDENTIFICATION</scope>
</reference>
<name>A0A914HXP8_GLORO</name>
<feature type="transmembrane region" description="Helical" evidence="1">
    <location>
        <begin position="47"/>
        <end position="64"/>
    </location>
</feature>
<protein>
    <submittedName>
        <fullName evidence="3">Uncharacterized protein</fullName>
    </submittedName>
</protein>
<keyword evidence="1" id="KW-1133">Transmembrane helix</keyword>
<sequence length="85" mass="9472">MGVITQAMDATPSYKSGHMKKLAWPSKGMQMPSMGQILATIEENRRFSLYALIVGTALTAAVMYSRRSMTDRRRLSEPSPDSLFT</sequence>
<dbReference type="AlphaFoldDB" id="A0A914HXP8"/>
<keyword evidence="2" id="KW-1185">Reference proteome</keyword>
<evidence type="ECO:0000256" key="1">
    <source>
        <dbReference type="SAM" id="Phobius"/>
    </source>
</evidence>
<evidence type="ECO:0000313" key="3">
    <source>
        <dbReference type="WBParaSite" id="Gr19_v10_g5625.t1"/>
    </source>
</evidence>
<keyword evidence="1" id="KW-0472">Membrane</keyword>
<dbReference type="Proteomes" id="UP000887572">
    <property type="component" value="Unplaced"/>
</dbReference>
<proteinExistence type="predicted"/>
<keyword evidence="1" id="KW-0812">Transmembrane</keyword>
<organism evidence="2 3">
    <name type="scientific">Globodera rostochiensis</name>
    <name type="common">Golden nematode worm</name>
    <name type="synonym">Heterodera rostochiensis</name>
    <dbReference type="NCBI Taxonomy" id="31243"/>
    <lineage>
        <taxon>Eukaryota</taxon>
        <taxon>Metazoa</taxon>
        <taxon>Ecdysozoa</taxon>
        <taxon>Nematoda</taxon>
        <taxon>Chromadorea</taxon>
        <taxon>Rhabditida</taxon>
        <taxon>Tylenchina</taxon>
        <taxon>Tylenchomorpha</taxon>
        <taxon>Tylenchoidea</taxon>
        <taxon>Heteroderidae</taxon>
        <taxon>Heteroderinae</taxon>
        <taxon>Globodera</taxon>
    </lineage>
</organism>
<evidence type="ECO:0000313" key="2">
    <source>
        <dbReference type="Proteomes" id="UP000887572"/>
    </source>
</evidence>
<dbReference type="WBParaSite" id="Gr19_v10_g5625.t1">
    <property type="protein sequence ID" value="Gr19_v10_g5625.t1"/>
    <property type="gene ID" value="Gr19_v10_g5625"/>
</dbReference>
<accession>A0A914HXP8</accession>